<dbReference type="RefSeq" id="WP_248254209.1">
    <property type="nucleotide sequence ID" value="NZ_JAIWJX010000002.1"/>
</dbReference>
<feature type="domain" description="VOC" evidence="1">
    <location>
        <begin position="4"/>
        <end position="124"/>
    </location>
</feature>
<dbReference type="PROSITE" id="PS51819">
    <property type="entry name" value="VOC"/>
    <property type="match status" value="1"/>
</dbReference>
<dbReference type="InterPro" id="IPR037523">
    <property type="entry name" value="VOC_core"/>
</dbReference>
<sequence length="125" mass="14443">MINKIGKITVYVQDQEQAKDFWLNKMNFVLKADQPMGPDASWIEVGPSDDEFTTLVLYSKEAMEQHKPSKVAHPSVLFSTTDIESAYEEMKQRGVEVDEMLRLPFGNMFSFKDQDGNDYLLREDK</sequence>
<protein>
    <submittedName>
        <fullName evidence="2">VOC family protein</fullName>
    </submittedName>
</protein>
<evidence type="ECO:0000313" key="3">
    <source>
        <dbReference type="Proteomes" id="UP001139011"/>
    </source>
</evidence>
<reference evidence="2" key="1">
    <citation type="submission" date="2021-09" db="EMBL/GenBank/DDBJ databases">
        <title>Genome analysis of Fictibacillus sp. KIGAM418 isolated from marine sediment.</title>
        <authorList>
            <person name="Seo M.-J."/>
            <person name="Cho E.-S."/>
            <person name="Hwang C.Y."/>
        </authorList>
    </citation>
    <scope>NUCLEOTIDE SEQUENCE</scope>
    <source>
        <strain evidence="2">KIGAM418</strain>
    </source>
</reference>
<gene>
    <name evidence="2" type="ORF">LCY76_20660</name>
</gene>
<proteinExistence type="predicted"/>
<dbReference type="Gene3D" id="3.10.180.10">
    <property type="entry name" value="2,3-Dihydroxybiphenyl 1,2-Dioxygenase, domain 1"/>
    <property type="match status" value="1"/>
</dbReference>
<dbReference type="Proteomes" id="UP001139011">
    <property type="component" value="Unassembled WGS sequence"/>
</dbReference>
<dbReference type="Pfam" id="PF00903">
    <property type="entry name" value="Glyoxalase"/>
    <property type="match status" value="1"/>
</dbReference>
<dbReference type="InterPro" id="IPR004360">
    <property type="entry name" value="Glyas_Fos-R_dOase_dom"/>
</dbReference>
<evidence type="ECO:0000313" key="2">
    <source>
        <dbReference type="EMBL" id="MCK6258987.1"/>
    </source>
</evidence>
<name>A0A9X2BH51_9BACL</name>
<dbReference type="InterPro" id="IPR029068">
    <property type="entry name" value="Glyas_Bleomycin-R_OHBP_Dase"/>
</dbReference>
<dbReference type="AlphaFoldDB" id="A0A9X2BH51"/>
<comment type="caution">
    <text evidence="2">The sequence shown here is derived from an EMBL/GenBank/DDBJ whole genome shotgun (WGS) entry which is preliminary data.</text>
</comment>
<accession>A0A9X2BH51</accession>
<dbReference type="SUPFAM" id="SSF54593">
    <property type="entry name" value="Glyoxalase/Bleomycin resistance protein/Dihydroxybiphenyl dioxygenase"/>
    <property type="match status" value="1"/>
</dbReference>
<organism evidence="2 3">
    <name type="scientific">Fictibacillus marinisediminis</name>
    <dbReference type="NCBI Taxonomy" id="2878389"/>
    <lineage>
        <taxon>Bacteria</taxon>
        <taxon>Bacillati</taxon>
        <taxon>Bacillota</taxon>
        <taxon>Bacilli</taxon>
        <taxon>Bacillales</taxon>
        <taxon>Fictibacillaceae</taxon>
        <taxon>Fictibacillus</taxon>
    </lineage>
</organism>
<keyword evidence="3" id="KW-1185">Reference proteome</keyword>
<dbReference type="PANTHER" id="PTHR36437:SF2">
    <property type="entry name" value="GLYOXALASE_BLEOMYCIN RESISTANCE PROTEIN_DIOXYGENASE"/>
    <property type="match status" value="1"/>
</dbReference>
<dbReference type="EMBL" id="JAIWJX010000002">
    <property type="protein sequence ID" value="MCK6258987.1"/>
    <property type="molecule type" value="Genomic_DNA"/>
</dbReference>
<evidence type="ECO:0000259" key="1">
    <source>
        <dbReference type="PROSITE" id="PS51819"/>
    </source>
</evidence>
<dbReference type="PANTHER" id="PTHR36437">
    <property type="entry name" value="GLYOXALASE/BLEOMYCIN RESISTANCE PROTEIN/DIOXYGENASE"/>
    <property type="match status" value="1"/>
</dbReference>